<dbReference type="EMBL" id="CAJNOJ010000280">
    <property type="protein sequence ID" value="CAF1365885.1"/>
    <property type="molecule type" value="Genomic_DNA"/>
</dbReference>
<dbReference type="OrthoDB" id="203339at2759"/>
<dbReference type="Proteomes" id="UP000663852">
    <property type="component" value="Unassembled WGS sequence"/>
</dbReference>
<proteinExistence type="predicted"/>
<accession>A0A815IGY7</accession>
<name>A0A815IGY7_ADIRI</name>
<gene>
    <name evidence="1" type="ORF">EDS130_LOCUS34093</name>
</gene>
<evidence type="ECO:0000313" key="1">
    <source>
        <dbReference type="EMBL" id="CAF1365885.1"/>
    </source>
</evidence>
<organism evidence="1 2">
    <name type="scientific">Adineta ricciae</name>
    <name type="common">Rotifer</name>
    <dbReference type="NCBI Taxonomy" id="249248"/>
    <lineage>
        <taxon>Eukaryota</taxon>
        <taxon>Metazoa</taxon>
        <taxon>Spiralia</taxon>
        <taxon>Gnathifera</taxon>
        <taxon>Rotifera</taxon>
        <taxon>Eurotatoria</taxon>
        <taxon>Bdelloidea</taxon>
        <taxon>Adinetida</taxon>
        <taxon>Adinetidae</taxon>
        <taxon>Adineta</taxon>
    </lineage>
</organism>
<evidence type="ECO:0000313" key="2">
    <source>
        <dbReference type="Proteomes" id="UP000663852"/>
    </source>
</evidence>
<comment type="caution">
    <text evidence="1">The sequence shown here is derived from an EMBL/GenBank/DDBJ whole genome shotgun (WGS) entry which is preliminary data.</text>
</comment>
<reference evidence="1" key="1">
    <citation type="submission" date="2021-02" db="EMBL/GenBank/DDBJ databases">
        <authorList>
            <person name="Nowell W R."/>
        </authorList>
    </citation>
    <scope>NUCLEOTIDE SEQUENCE</scope>
</reference>
<protein>
    <submittedName>
        <fullName evidence="1">Uncharacterized protein</fullName>
    </submittedName>
</protein>
<dbReference type="AlphaFoldDB" id="A0A815IGY7"/>
<sequence length="167" mass="19401">MDSEIIQKDIPYKNSRENQISHEDCDYPKNVLLGMASPVSDKESHWTGKFASSDPKKPPIELKDFHIDSSSHIFDPQKNYVGLMVYLCGDENCFTLNGVHCKTGDIYIKESDWIVENTRKRRKRGQYIHGRLFFFSIFGRWKKKKLNFVGAGFSYQNRQWKGAKSIA</sequence>